<feature type="signal peptide" evidence="1">
    <location>
        <begin position="1"/>
        <end position="18"/>
    </location>
</feature>
<reference evidence="3 4" key="1">
    <citation type="submission" date="2014-11" db="EMBL/GenBank/DDBJ databases">
        <title>Whole genome shotgun sequence of Sphingomonas parapaucimobilis NBRC 15100.</title>
        <authorList>
            <person name="Katano-Makiyama Y."/>
            <person name="Hosoyama A."/>
            <person name="Hashimoto M."/>
            <person name="Hosoyama Y."/>
            <person name="Noguchi M."/>
            <person name="Numata M."/>
            <person name="Tsuchikane K."/>
            <person name="Hirakata S."/>
            <person name="Uohara A."/>
            <person name="Shimodaira J."/>
            <person name="Ohji S."/>
            <person name="Ichikawa N."/>
            <person name="Kimura A."/>
            <person name="Yamazoe A."/>
            <person name="Fujita N."/>
        </authorList>
    </citation>
    <scope>NUCLEOTIDE SEQUENCE [LARGE SCALE GENOMIC DNA]</scope>
    <source>
        <strain evidence="3 4">NBRC 15100</strain>
    </source>
</reference>
<dbReference type="AlphaFoldDB" id="A0A0A1W7V0"/>
<name>A0A0A1W7V0_9SPHN</name>
<accession>A0A0A1W7V0</accession>
<gene>
    <name evidence="3" type="ORF">SP5_054_00070</name>
</gene>
<evidence type="ECO:0000256" key="1">
    <source>
        <dbReference type="SAM" id="SignalP"/>
    </source>
</evidence>
<feature type="domain" description="DUF2059" evidence="2">
    <location>
        <begin position="111"/>
        <end position="161"/>
    </location>
</feature>
<dbReference type="InterPro" id="IPR018637">
    <property type="entry name" value="DUF2059"/>
</dbReference>
<dbReference type="Proteomes" id="UP000032305">
    <property type="component" value="Unassembled WGS sequence"/>
</dbReference>
<protein>
    <recommendedName>
        <fullName evidence="2">DUF2059 domain-containing protein</fullName>
    </recommendedName>
</protein>
<keyword evidence="4" id="KW-1185">Reference proteome</keyword>
<dbReference type="EMBL" id="BBPI01000054">
    <property type="protein sequence ID" value="GAM01211.1"/>
    <property type="molecule type" value="Genomic_DNA"/>
</dbReference>
<evidence type="ECO:0000259" key="2">
    <source>
        <dbReference type="Pfam" id="PF09832"/>
    </source>
</evidence>
<comment type="caution">
    <text evidence="3">The sequence shown here is derived from an EMBL/GenBank/DDBJ whole genome shotgun (WGS) entry which is preliminary data.</text>
</comment>
<evidence type="ECO:0000313" key="3">
    <source>
        <dbReference type="EMBL" id="GAM01211.1"/>
    </source>
</evidence>
<evidence type="ECO:0000313" key="4">
    <source>
        <dbReference type="Proteomes" id="UP000032305"/>
    </source>
</evidence>
<dbReference type="eggNOG" id="ENOG50339A2">
    <property type="taxonomic scope" value="Bacteria"/>
</dbReference>
<sequence>MIRMLAPLALLLAAPAVAQTAPAADAGGRIETARALVAKLDLDRTLDFQFSGLMPLVSAQIVTAMQAAPDISQTVKNRLATPEGRQQVGAIATEEMLAAFRARYPGIAEVAAEEYRRNFSEDELKAIIAFYDSPTGKRLLTLQPQLQQRLAEAGKAMGREAGMAAFPKILARIAALGAEKGKK</sequence>
<organism evidence="3 4">
    <name type="scientific">Sphingomonas parapaucimobilis NBRC 15100</name>
    <dbReference type="NCBI Taxonomy" id="1219049"/>
    <lineage>
        <taxon>Bacteria</taxon>
        <taxon>Pseudomonadati</taxon>
        <taxon>Pseudomonadota</taxon>
        <taxon>Alphaproteobacteria</taxon>
        <taxon>Sphingomonadales</taxon>
        <taxon>Sphingomonadaceae</taxon>
        <taxon>Sphingomonas</taxon>
    </lineage>
</organism>
<keyword evidence="1" id="KW-0732">Signal</keyword>
<dbReference type="OrthoDB" id="7573978at2"/>
<proteinExistence type="predicted"/>
<dbReference type="Pfam" id="PF09832">
    <property type="entry name" value="DUF2059"/>
    <property type="match status" value="1"/>
</dbReference>
<feature type="chain" id="PRO_5001982229" description="DUF2059 domain-containing protein" evidence="1">
    <location>
        <begin position="19"/>
        <end position="183"/>
    </location>
</feature>